<name>A0A1H6RM07_9BACT</name>
<accession>A0A1H6RM07</accession>
<keyword evidence="2" id="KW-1185">Reference proteome</keyword>
<dbReference type="Gene3D" id="3.40.50.150">
    <property type="entry name" value="Vaccinia Virus protein VP39"/>
    <property type="match status" value="1"/>
</dbReference>
<sequence length="263" mass="30654">MQSAPDSIRDIFYNHTGNLIHKWDHYFDIYEKYFSKYRGQKINILEIGISHGGSLQLWKKYFGTHVHIYAIDINPDCKKLQEENTTIFIGSQSDKDFLGNVVSQLPELDFVIDDGGHTMEQQLVSFEMLYMKVKEGGLYFVEDTHTSYWDEFHGGLRNPGSFIEKSKDLVDSIYDHHVVDKSKIRIDEITRHINCISFYDSIVVFEKQLRKQPFHKQIGRKTITPYVPVELKKKTILDSIKGIFKKEEAHPFSLNDGGIEEIK</sequence>
<evidence type="ECO:0000313" key="1">
    <source>
        <dbReference type="EMBL" id="SEI56791.1"/>
    </source>
</evidence>
<dbReference type="InterPro" id="IPR029063">
    <property type="entry name" value="SAM-dependent_MTases_sf"/>
</dbReference>
<proteinExistence type="predicted"/>
<evidence type="ECO:0000313" key="2">
    <source>
        <dbReference type="Proteomes" id="UP000199532"/>
    </source>
</evidence>
<dbReference type="RefSeq" id="WP_090333825.1">
    <property type="nucleotide sequence ID" value="NZ_FNXY01000002.1"/>
</dbReference>
<reference evidence="1 2" key="1">
    <citation type="submission" date="2016-10" db="EMBL/GenBank/DDBJ databases">
        <authorList>
            <person name="de Groot N.N."/>
        </authorList>
    </citation>
    <scope>NUCLEOTIDE SEQUENCE [LARGE SCALE GENOMIC DNA]</scope>
    <source>
        <strain evidence="1 2">DSM 19938</strain>
    </source>
</reference>
<dbReference type="EMBL" id="FNXY01000002">
    <property type="protein sequence ID" value="SEI56791.1"/>
    <property type="molecule type" value="Genomic_DNA"/>
</dbReference>
<dbReference type="SUPFAM" id="SSF53335">
    <property type="entry name" value="S-adenosyl-L-methionine-dependent methyltransferases"/>
    <property type="match status" value="1"/>
</dbReference>
<gene>
    <name evidence="1" type="ORF">SAMN04487995_1402</name>
</gene>
<dbReference type="STRING" id="408657.SAMN04487995_1402"/>
<dbReference type="Proteomes" id="UP000199532">
    <property type="component" value="Unassembled WGS sequence"/>
</dbReference>
<organism evidence="1 2">
    <name type="scientific">Dyadobacter koreensis</name>
    <dbReference type="NCBI Taxonomy" id="408657"/>
    <lineage>
        <taxon>Bacteria</taxon>
        <taxon>Pseudomonadati</taxon>
        <taxon>Bacteroidota</taxon>
        <taxon>Cytophagia</taxon>
        <taxon>Cytophagales</taxon>
        <taxon>Spirosomataceae</taxon>
        <taxon>Dyadobacter</taxon>
    </lineage>
</organism>
<protein>
    <submittedName>
        <fullName evidence="1">Cephalosporin hydroxylase</fullName>
    </submittedName>
</protein>
<dbReference type="AlphaFoldDB" id="A0A1H6RM07"/>
<dbReference type="OrthoDB" id="9816564at2"/>